<dbReference type="InterPro" id="IPR001681">
    <property type="entry name" value="Neurokn_rcpt"/>
</dbReference>
<evidence type="ECO:0000256" key="10">
    <source>
        <dbReference type="SAM" id="Phobius"/>
    </source>
</evidence>
<keyword evidence="4 10" id="KW-1133">Transmembrane helix</keyword>
<dbReference type="Pfam" id="PF00001">
    <property type="entry name" value="7tm_1"/>
    <property type="match status" value="1"/>
</dbReference>
<sequence length="209" mass="23892">MMITVVGIYAVCWLPLHVITILGDTKPQIWNYPSTRYVWVSTHWLAMSACVYNPIIYWWMSEKFRQGYKSVLRTIKIYCCVRGRDRMNLMLSERRSTFDTSGSYGYWADLPRLRPDTLDSARPKSHDIPVNASVETEGRESRERQRNGSDLAEASKRTEPTQTNRVECESQARKCLCETIPLRRVSDEPAESGLGTDEAQSEESASAAV</sequence>
<keyword evidence="2" id="KW-1003">Cell membrane</keyword>
<keyword evidence="5" id="KW-0297">G-protein coupled receptor</keyword>
<protein>
    <recommendedName>
        <fullName evidence="11">G-protein coupled receptors family 1 profile domain-containing protein</fullName>
    </recommendedName>
</protein>
<gene>
    <name evidence="12" type="ORF">BaRGS_00002324</name>
</gene>
<dbReference type="PROSITE" id="PS50262">
    <property type="entry name" value="G_PROTEIN_RECEP_F1_2"/>
    <property type="match status" value="1"/>
</dbReference>
<proteinExistence type="predicted"/>
<feature type="compositionally biased region" description="Basic and acidic residues" evidence="9">
    <location>
        <begin position="118"/>
        <end position="127"/>
    </location>
</feature>
<evidence type="ECO:0000256" key="5">
    <source>
        <dbReference type="ARBA" id="ARBA00023040"/>
    </source>
</evidence>
<reference evidence="12 13" key="1">
    <citation type="journal article" date="2023" name="Sci. Data">
        <title>Genome assembly of the Korean intertidal mud-creeper Batillaria attramentaria.</title>
        <authorList>
            <person name="Patra A.K."/>
            <person name="Ho P.T."/>
            <person name="Jun S."/>
            <person name="Lee S.J."/>
            <person name="Kim Y."/>
            <person name="Won Y.J."/>
        </authorList>
    </citation>
    <scope>NUCLEOTIDE SEQUENCE [LARGE SCALE GENOMIC DNA]</scope>
    <source>
        <strain evidence="12">Wonlab-2016</strain>
    </source>
</reference>
<name>A0ABD0M3K1_9CAEN</name>
<evidence type="ECO:0000256" key="9">
    <source>
        <dbReference type="SAM" id="MobiDB-lite"/>
    </source>
</evidence>
<keyword evidence="8" id="KW-0807">Transducer</keyword>
<evidence type="ECO:0000313" key="13">
    <source>
        <dbReference type="Proteomes" id="UP001519460"/>
    </source>
</evidence>
<dbReference type="Gene3D" id="1.20.1070.10">
    <property type="entry name" value="Rhodopsin 7-helix transmembrane proteins"/>
    <property type="match status" value="1"/>
</dbReference>
<dbReference type="EMBL" id="JACVVK020000007">
    <property type="protein sequence ID" value="KAK7506212.1"/>
    <property type="molecule type" value="Genomic_DNA"/>
</dbReference>
<keyword evidence="13" id="KW-1185">Reference proteome</keyword>
<feature type="domain" description="G-protein coupled receptors family 1 profile" evidence="11">
    <location>
        <begin position="1"/>
        <end position="57"/>
    </location>
</feature>
<feature type="compositionally biased region" description="Basic and acidic residues" evidence="9">
    <location>
        <begin position="136"/>
        <end position="159"/>
    </location>
</feature>
<comment type="caution">
    <text evidence="12">The sequence shown here is derived from an EMBL/GenBank/DDBJ whole genome shotgun (WGS) entry which is preliminary data.</text>
</comment>
<keyword evidence="3 10" id="KW-0812">Transmembrane</keyword>
<dbReference type="AlphaFoldDB" id="A0ABD0M3K1"/>
<evidence type="ECO:0000256" key="6">
    <source>
        <dbReference type="ARBA" id="ARBA00023136"/>
    </source>
</evidence>
<evidence type="ECO:0000256" key="3">
    <source>
        <dbReference type="ARBA" id="ARBA00022692"/>
    </source>
</evidence>
<dbReference type="GO" id="GO:0005886">
    <property type="term" value="C:plasma membrane"/>
    <property type="evidence" value="ECO:0007669"/>
    <property type="project" value="UniProtKB-SubCell"/>
</dbReference>
<dbReference type="PANTHER" id="PTHR46925:SF2">
    <property type="entry name" value="G-PROTEIN COUPLED RECEPTOR TKR-1-RELATED"/>
    <property type="match status" value="1"/>
</dbReference>
<evidence type="ECO:0000313" key="12">
    <source>
        <dbReference type="EMBL" id="KAK7506212.1"/>
    </source>
</evidence>
<organism evidence="12 13">
    <name type="scientific">Batillaria attramentaria</name>
    <dbReference type="NCBI Taxonomy" id="370345"/>
    <lineage>
        <taxon>Eukaryota</taxon>
        <taxon>Metazoa</taxon>
        <taxon>Spiralia</taxon>
        <taxon>Lophotrochozoa</taxon>
        <taxon>Mollusca</taxon>
        <taxon>Gastropoda</taxon>
        <taxon>Caenogastropoda</taxon>
        <taxon>Sorbeoconcha</taxon>
        <taxon>Cerithioidea</taxon>
        <taxon>Batillariidae</taxon>
        <taxon>Batillaria</taxon>
    </lineage>
</organism>
<feature type="region of interest" description="Disordered" evidence="9">
    <location>
        <begin position="186"/>
        <end position="209"/>
    </location>
</feature>
<accession>A0ABD0M3K1</accession>
<keyword evidence="6 10" id="KW-0472">Membrane</keyword>
<dbReference type="PANTHER" id="PTHR46925">
    <property type="entry name" value="G-PROTEIN COUPLED RECEPTOR TKR-1-RELATED"/>
    <property type="match status" value="1"/>
</dbReference>
<dbReference type="SUPFAM" id="SSF81321">
    <property type="entry name" value="Family A G protein-coupled receptor-like"/>
    <property type="match status" value="1"/>
</dbReference>
<dbReference type="GO" id="GO:0004930">
    <property type="term" value="F:G protein-coupled receptor activity"/>
    <property type="evidence" value="ECO:0007669"/>
    <property type="project" value="UniProtKB-KW"/>
</dbReference>
<evidence type="ECO:0000259" key="11">
    <source>
        <dbReference type="PROSITE" id="PS50262"/>
    </source>
</evidence>
<feature type="region of interest" description="Disordered" evidence="9">
    <location>
        <begin position="118"/>
        <end position="170"/>
    </location>
</feature>
<dbReference type="InterPro" id="IPR000276">
    <property type="entry name" value="GPCR_Rhodpsn"/>
</dbReference>
<comment type="subcellular location">
    <subcellularLocation>
        <location evidence="1">Cell membrane</location>
        <topology evidence="1">Multi-pass membrane protein</topology>
    </subcellularLocation>
</comment>
<evidence type="ECO:0000256" key="8">
    <source>
        <dbReference type="ARBA" id="ARBA00023224"/>
    </source>
</evidence>
<evidence type="ECO:0000256" key="2">
    <source>
        <dbReference type="ARBA" id="ARBA00022475"/>
    </source>
</evidence>
<dbReference type="InterPro" id="IPR017452">
    <property type="entry name" value="GPCR_Rhodpsn_7TM"/>
</dbReference>
<dbReference type="Proteomes" id="UP001519460">
    <property type="component" value="Unassembled WGS sequence"/>
</dbReference>
<keyword evidence="7" id="KW-0675">Receptor</keyword>
<evidence type="ECO:0000256" key="7">
    <source>
        <dbReference type="ARBA" id="ARBA00023170"/>
    </source>
</evidence>
<feature type="transmembrane region" description="Helical" evidence="10">
    <location>
        <begin position="39"/>
        <end position="60"/>
    </location>
</feature>
<evidence type="ECO:0000256" key="4">
    <source>
        <dbReference type="ARBA" id="ARBA00022989"/>
    </source>
</evidence>
<evidence type="ECO:0000256" key="1">
    <source>
        <dbReference type="ARBA" id="ARBA00004651"/>
    </source>
</evidence>